<reference evidence="1 2" key="1">
    <citation type="journal article" date="2018" name="New Phytol.">
        <title>Comparative genomics and transcriptomics depict ericoid mycorrhizal fungi as versatile saprotrophs and plant mutualists.</title>
        <authorList>
            <person name="Martino E."/>
            <person name="Morin E."/>
            <person name="Grelet G.A."/>
            <person name="Kuo A."/>
            <person name="Kohler A."/>
            <person name="Daghino S."/>
            <person name="Barry K.W."/>
            <person name="Cichocki N."/>
            <person name="Clum A."/>
            <person name="Dockter R.B."/>
            <person name="Hainaut M."/>
            <person name="Kuo R.C."/>
            <person name="LaButti K."/>
            <person name="Lindahl B.D."/>
            <person name="Lindquist E.A."/>
            <person name="Lipzen A."/>
            <person name="Khouja H.R."/>
            <person name="Magnuson J."/>
            <person name="Murat C."/>
            <person name="Ohm R.A."/>
            <person name="Singer S.W."/>
            <person name="Spatafora J.W."/>
            <person name="Wang M."/>
            <person name="Veneault-Fourrey C."/>
            <person name="Henrissat B."/>
            <person name="Grigoriev I.V."/>
            <person name="Martin F.M."/>
            <person name="Perotto S."/>
        </authorList>
    </citation>
    <scope>NUCLEOTIDE SEQUENCE [LARGE SCALE GENOMIC DNA]</scope>
    <source>
        <strain evidence="1 2">ATCC 22711</strain>
    </source>
</reference>
<dbReference type="RefSeq" id="XP_024720252.1">
    <property type="nucleotide sequence ID" value="XM_024864133.1"/>
</dbReference>
<dbReference type="AlphaFoldDB" id="A0A2T3B021"/>
<dbReference type="InParanoid" id="A0A2T3B021"/>
<dbReference type="EMBL" id="KZ679012">
    <property type="protein sequence ID" value="PSS16744.1"/>
    <property type="molecule type" value="Genomic_DNA"/>
</dbReference>
<name>A0A2T3B021_AMORE</name>
<evidence type="ECO:0000313" key="2">
    <source>
        <dbReference type="Proteomes" id="UP000241818"/>
    </source>
</evidence>
<proteinExistence type="predicted"/>
<keyword evidence="2" id="KW-1185">Reference proteome</keyword>
<accession>A0A2T3B021</accession>
<sequence>MASSLSSGESMGIGFSASFLEGFPDGTETRQFTNLLSLQKRLNDHRNALERKESRNQYLIFTSVPESIFQRLSDSSRSTRLLYNWKESTLVVKVTLGALHEVAAEHFKGRVFLRICNMGVLDEVSLLGSLEVQFGDFIKQPDGSWGPDIQPPRPKCVLEIGASESANRLAIEAHGWLESRDTTVELVITIEINQDIPELVLRRWELIPGQCARPPRAAPRSSASCVQSVTTSYVNHLTTITGDLTLPFDKIVGRPANPNRPLEQDFTITQDDLRLISQRVWKAQGFFP</sequence>
<dbReference type="GeneID" id="36572214"/>
<evidence type="ECO:0000313" key="1">
    <source>
        <dbReference type="EMBL" id="PSS16744.1"/>
    </source>
</evidence>
<dbReference type="Proteomes" id="UP000241818">
    <property type="component" value="Unassembled WGS sequence"/>
</dbReference>
<organism evidence="1 2">
    <name type="scientific">Amorphotheca resinae ATCC 22711</name>
    <dbReference type="NCBI Taxonomy" id="857342"/>
    <lineage>
        <taxon>Eukaryota</taxon>
        <taxon>Fungi</taxon>
        <taxon>Dikarya</taxon>
        <taxon>Ascomycota</taxon>
        <taxon>Pezizomycotina</taxon>
        <taxon>Leotiomycetes</taxon>
        <taxon>Helotiales</taxon>
        <taxon>Amorphothecaceae</taxon>
        <taxon>Amorphotheca</taxon>
    </lineage>
</organism>
<gene>
    <name evidence="1" type="ORF">M430DRAFT_19716</name>
</gene>
<dbReference type="OrthoDB" id="76567at2759"/>
<protein>
    <submittedName>
        <fullName evidence="1">Uncharacterized protein</fullName>
    </submittedName>
</protein>